<feature type="transmembrane region" description="Helical" evidence="1">
    <location>
        <begin position="174"/>
        <end position="196"/>
    </location>
</feature>
<evidence type="ECO:0000313" key="2">
    <source>
        <dbReference type="EMBL" id="MFC6082117.1"/>
    </source>
</evidence>
<dbReference type="EMBL" id="JBHSRF010000014">
    <property type="protein sequence ID" value="MFC6082117.1"/>
    <property type="molecule type" value="Genomic_DNA"/>
</dbReference>
<evidence type="ECO:0000313" key="3">
    <source>
        <dbReference type="Proteomes" id="UP001596137"/>
    </source>
</evidence>
<keyword evidence="1" id="KW-1133">Transmembrane helix</keyword>
<feature type="transmembrane region" description="Helical" evidence="1">
    <location>
        <begin position="247"/>
        <end position="270"/>
    </location>
</feature>
<sequence>MSTLELFFDLVFVFTATQLTAVLADHLTWTGVAEVVLMLTMIMWMYGGYAWLANAIVPNSTSRRALMLVGMGGFLVIALAVPDAFASTGVAFGLGYFTAIAVHTALFGFAGGPEIFRAFRTLAPLNLVSATLVLAGGFAPDGWRWGLWLLAVAVQRAAPYIDPIDKFTIAPSHFVERHGLIIIIALGESLVAIGAGAEGVELNLPVVLVALLGLSLAYLMWWVYFGGDDTRAESALDAVEPRQRVRAAFNAYGLAYLGLLAGIVAVAAGIKKAVGHATTHLELPQAAFLAGGLALYLSADVAFRRVLRIERVHYRAVAAVAALATIPLGIFHALAQLTALVAVLSGMLYLESRADARR</sequence>
<dbReference type="PANTHER" id="PTHR36840">
    <property type="entry name" value="BLL5714 PROTEIN"/>
    <property type="match status" value="1"/>
</dbReference>
<feature type="transmembrane region" description="Helical" evidence="1">
    <location>
        <begin position="285"/>
        <end position="304"/>
    </location>
</feature>
<keyword evidence="1" id="KW-0812">Transmembrane</keyword>
<keyword evidence="1" id="KW-0472">Membrane</keyword>
<feature type="transmembrane region" description="Helical" evidence="1">
    <location>
        <begin position="65"/>
        <end position="85"/>
    </location>
</feature>
<feature type="transmembrane region" description="Helical" evidence="1">
    <location>
        <begin position="316"/>
        <end position="349"/>
    </location>
</feature>
<accession>A0ABW1NHU7</accession>
<feature type="transmembrane region" description="Helical" evidence="1">
    <location>
        <begin position="91"/>
        <end position="110"/>
    </location>
</feature>
<dbReference type="PANTHER" id="PTHR36840:SF1">
    <property type="entry name" value="BLL5714 PROTEIN"/>
    <property type="match status" value="1"/>
</dbReference>
<dbReference type="Pfam" id="PF06772">
    <property type="entry name" value="LtrA"/>
    <property type="match status" value="1"/>
</dbReference>
<dbReference type="Proteomes" id="UP001596137">
    <property type="component" value="Unassembled WGS sequence"/>
</dbReference>
<organism evidence="2 3">
    <name type="scientific">Sphaerisporangium aureirubrum</name>
    <dbReference type="NCBI Taxonomy" id="1544736"/>
    <lineage>
        <taxon>Bacteria</taxon>
        <taxon>Bacillati</taxon>
        <taxon>Actinomycetota</taxon>
        <taxon>Actinomycetes</taxon>
        <taxon>Streptosporangiales</taxon>
        <taxon>Streptosporangiaceae</taxon>
        <taxon>Sphaerisporangium</taxon>
    </lineage>
</organism>
<gene>
    <name evidence="2" type="ORF">ACFP1K_13215</name>
</gene>
<feature type="transmembrane region" description="Helical" evidence="1">
    <location>
        <begin position="202"/>
        <end position="226"/>
    </location>
</feature>
<reference evidence="3" key="1">
    <citation type="journal article" date="2019" name="Int. J. Syst. Evol. Microbiol.">
        <title>The Global Catalogue of Microorganisms (GCM) 10K type strain sequencing project: providing services to taxonomists for standard genome sequencing and annotation.</title>
        <authorList>
            <consortium name="The Broad Institute Genomics Platform"/>
            <consortium name="The Broad Institute Genome Sequencing Center for Infectious Disease"/>
            <person name="Wu L."/>
            <person name="Ma J."/>
        </authorList>
    </citation>
    <scope>NUCLEOTIDE SEQUENCE [LARGE SCALE GENOMIC DNA]</scope>
    <source>
        <strain evidence="3">JCM 30346</strain>
    </source>
</reference>
<keyword evidence="3" id="KW-1185">Reference proteome</keyword>
<dbReference type="InterPro" id="IPR010640">
    <property type="entry name" value="Low_temperature_requirement_A"/>
</dbReference>
<proteinExistence type="predicted"/>
<evidence type="ECO:0000256" key="1">
    <source>
        <dbReference type="SAM" id="Phobius"/>
    </source>
</evidence>
<comment type="caution">
    <text evidence="2">The sequence shown here is derived from an EMBL/GenBank/DDBJ whole genome shotgun (WGS) entry which is preliminary data.</text>
</comment>
<feature type="transmembrane region" description="Helical" evidence="1">
    <location>
        <begin position="34"/>
        <end position="53"/>
    </location>
</feature>
<dbReference type="RefSeq" id="WP_380751425.1">
    <property type="nucleotide sequence ID" value="NZ_JBHSRF010000014.1"/>
</dbReference>
<name>A0ABW1NHU7_9ACTN</name>
<protein>
    <submittedName>
        <fullName evidence="2">Low temperature requirement protein A</fullName>
    </submittedName>
</protein>